<dbReference type="RefSeq" id="WP_245869248.1">
    <property type="nucleotide sequence ID" value="NZ_FZOR01000030.1"/>
</dbReference>
<organism evidence="1 2">
    <name type="scientific">Actinomadura meyerae</name>
    <dbReference type="NCBI Taxonomy" id="240840"/>
    <lineage>
        <taxon>Bacteria</taxon>
        <taxon>Bacillati</taxon>
        <taxon>Actinomycetota</taxon>
        <taxon>Actinomycetes</taxon>
        <taxon>Streptosporangiales</taxon>
        <taxon>Thermomonosporaceae</taxon>
        <taxon>Actinomadura</taxon>
    </lineage>
</organism>
<dbReference type="EMBL" id="FZOR01000030">
    <property type="protein sequence ID" value="SNT44154.1"/>
    <property type="molecule type" value="Genomic_DNA"/>
</dbReference>
<gene>
    <name evidence="1" type="ORF">SAMN05443665_103020</name>
</gene>
<dbReference type="InterPro" id="IPR058532">
    <property type="entry name" value="YjbR/MT2646/Rv2570-like"/>
</dbReference>
<keyword evidence="2" id="KW-1185">Reference proteome</keyword>
<dbReference type="Pfam" id="PF04237">
    <property type="entry name" value="YjbR"/>
    <property type="match status" value="1"/>
</dbReference>
<proteinExistence type="predicted"/>
<name>A0A239MPX5_9ACTN</name>
<dbReference type="Gene3D" id="3.90.1150.30">
    <property type="match status" value="1"/>
</dbReference>
<dbReference type="SUPFAM" id="SSF142906">
    <property type="entry name" value="YjbR-like"/>
    <property type="match status" value="1"/>
</dbReference>
<evidence type="ECO:0008006" key="3">
    <source>
        <dbReference type="Google" id="ProtNLM"/>
    </source>
</evidence>
<reference evidence="1 2" key="1">
    <citation type="submission" date="2017-06" db="EMBL/GenBank/DDBJ databases">
        <authorList>
            <person name="Kim H.J."/>
            <person name="Triplett B.A."/>
        </authorList>
    </citation>
    <scope>NUCLEOTIDE SEQUENCE [LARGE SCALE GENOMIC DNA]</scope>
    <source>
        <strain evidence="1 2">DSM 44715</strain>
    </source>
</reference>
<dbReference type="Proteomes" id="UP000198318">
    <property type="component" value="Unassembled WGS sequence"/>
</dbReference>
<dbReference type="InterPro" id="IPR038056">
    <property type="entry name" value="YjbR-like_sf"/>
</dbReference>
<accession>A0A239MPX5</accession>
<sequence length="113" mass="12458">MSVEEFLRIVHGLPEVVENDAFGGMSGFRVRGKGFCYLNEAEGTILVKATREEQAALTAEEPDVFRPSYTSGRFGWLEVEIAGIGPGEMTELVTEAWRLTAPKRLSRTLDPAP</sequence>
<dbReference type="AlphaFoldDB" id="A0A239MPX5"/>
<evidence type="ECO:0000313" key="2">
    <source>
        <dbReference type="Proteomes" id="UP000198318"/>
    </source>
</evidence>
<evidence type="ECO:0000313" key="1">
    <source>
        <dbReference type="EMBL" id="SNT44154.1"/>
    </source>
</evidence>
<protein>
    <recommendedName>
        <fullName evidence="3">YjbR protein</fullName>
    </recommendedName>
</protein>